<dbReference type="OrthoDB" id="5582146at2759"/>
<organism evidence="2 3">
    <name type="scientific">Laetiporus sulphureus 93-53</name>
    <dbReference type="NCBI Taxonomy" id="1314785"/>
    <lineage>
        <taxon>Eukaryota</taxon>
        <taxon>Fungi</taxon>
        <taxon>Dikarya</taxon>
        <taxon>Basidiomycota</taxon>
        <taxon>Agaricomycotina</taxon>
        <taxon>Agaricomycetes</taxon>
        <taxon>Polyporales</taxon>
        <taxon>Laetiporus</taxon>
    </lineage>
</organism>
<feature type="compositionally biased region" description="Polar residues" evidence="1">
    <location>
        <begin position="229"/>
        <end position="247"/>
    </location>
</feature>
<reference evidence="2 3" key="1">
    <citation type="journal article" date="2016" name="Mol. Biol. Evol.">
        <title>Comparative Genomics of Early-Diverging Mushroom-Forming Fungi Provides Insights into the Origins of Lignocellulose Decay Capabilities.</title>
        <authorList>
            <person name="Nagy L.G."/>
            <person name="Riley R."/>
            <person name="Tritt A."/>
            <person name="Adam C."/>
            <person name="Daum C."/>
            <person name="Floudas D."/>
            <person name="Sun H."/>
            <person name="Yadav J.S."/>
            <person name="Pangilinan J."/>
            <person name="Larsson K.H."/>
            <person name="Matsuura K."/>
            <person name="Barry K."/>
            <person name="Labutti K."/>
            <person name="Kuo R."/>
            <person name="Ohm R.A."/>
            <person name="Bhattacharya S.S."/>
            <person name="Shirouzu T."/>
            <person name="Yoshinaga Y."/>
            <person name="Martin F.M."/>
            <person name="Grigoriev I.V."/>
            <person name="Hibbett D.S."/>
        </authorList>
    </citation>
    <scope>NUCLEOTIDE SEQUENCE [LARGE SCALE GENOMIC DNA]</scope>
    <source>
        <strain evidence="2 3">93-53</strain>
    </source>
</reference>
<keyword evidence="3" id="KW-1185">Reference proteome</keyword>
<sequence length="704" mass="76143">MDRDTPSASLSAGPIPGSQAYIPTLLSTIHATHPSLPVDTVVLQTILLCLIARIPKPLPSVSRYDVHGVEIEGGKTARTGSLASSGDAATCANLLLRTSEEDVILLAHIVSLILTQVFGIPTHRHRVPLKADRSRSPKPKSYSSYRDTTSSVEASLRALFFRRPSPLSPVRTSADITPRTDSRTPISSSHSTRRSLSQTPRPSPLRLSYFSDREPSNDGSTQHFDDFSLASSRRPFTSLSSNTPHSTLRSRRGNTERDREPLSLNLNMTGFSSPEEVLTPTPMSIIGSRRQPFDINAAAELLEEEVRPPLLVLPKAVVVTGLEHLGLAEQRALLQVLSDRQLVLEGDDGGTWDLPDDFLMVYVCKADMRERPSPLRGLLDQFAMSADITLTPSTHQAYAAFRGMPGAPASASPNIASRSLPTHVEHQPTSPLRSQPARQFSLPTTIPSQTTNSMPIVSTDDLDLLRALASPTPMPKAYAHTFMHPSLSMYIRDLFSATRHHPVLDGTLLTRRAHEAAEAFARAFRVLAGDSVGAELVQAAGSVGFEVPTSSAGMTTESASAFTGASSSSEWGKDVNGVDWVDKTSKDDVGDTSDSQEEGAVRVNLPFSSSELADSAPFVSDISQTPAESAETWDVSEVDVARVFPRVVSHRLRVRDGPDDELTGSVMFPAVDILPEGFDDTVGGEGKRDRKTVKEVLVEILADV</sequence>
<feature type="region of interest" description="Disordered" evidence="1">
    <location>
        <begin position="561"/>
        <end position="598"/>
    </location>
</feature>
<dbReference type="RefSeq" id="XP_040768559.1">
    <property type="nucleotide sequence ID" value="XM_040914159.1"/>
</dbReference>
<feature type="compositionally biased region" description="Basic and acidic residues" evidence="1">
    <location>
        <begin position="580"/>
        <end position="589"/>
    </location>
</feature>
<evidence type="ECO:0000313" key="2">
    <source>
        <dbReference type="EMBL" id="KZT10819.1"/>
    </source>
</evidence>
<evidence type="ECO:0000313" key="3">
    <source>
        <dbReference type="Proteomes" id="UP000076871"/>
    </source>
</evidence>
<evidence type="ECO:0000256" key="1">
    <source>
        <dbReference type="SAM" id="MobiDB-lite"/>
    </source>
</evidence>
<feature type="region of interest" description="Disordered" evidence="1">
    <location>
        <begin position="128"/>
        <end position="148"/>
    </location>
</feature>
<dbReference type="STRING" id="1314785.A0A165GU90"/>
<dbReference type="AlphaFoldDB" id="A0A165GU90"/>
<gene>
    <name evidence="2" type="ORF">LAESUDRAFT_809714</name>
</gene>
<dbReference type="GeneID" id="63831187"/>
<feature type="region of interest" description="Disordered" evidence="1">
    <location>
        <begin position="168"/>
        <end position="275"/>
    </location>
</feature>
<proteinExistence type="predicted"/>
<dbReference type="EMBL" id="KV427608">
    <property type="protein sequence ID" value="KZT10819.1"/>
    <property type="molecule type" value="Genomic_DNA"/>
</dbReference>
<accession>A0A165GU90</accession>
<protein>
    <submittedName>
        <fullName evidence="2">Uncharacterized protein</fullName>
    </submittedName>
</protein>
<dbReference type="InParanoid" id="A0A165GU90"/>
<dbReference type="Proteomes" id="UP000076871">
    <property type="component" value="Unassembled WGS sequence"/>
</dbReference>
<name>A0A165GU90_9APHY</name>
<feature type="compositionally biased region" description="Low complexity" evidence="1">
    <location>
        <begin position="183"/>
        <end position="199"/>
    </location>
</feature>